<evidence type="ECO:0000256" key="1">
    <source>
        <dbReference type="SAM" id="Phobius"/>
    </source>
</evidence>
<dbReference type="AlphaFoldDB" id="A0A2P7ECD9"/>
<evidence type="ECO:0000313" key="2">
    <source>
        <dbReference type="EMBL" id="PSI00886.1"/>
    </source>
</evidence>
<proteinExistence type="predicted"/>
<keyword evidence="1" id="KW-0472">Membrane</keyword>
<evidence type="ECO:0000313" key="3">
    <source>
        <dbReference type="Proteomes" id="UP000240206"/>
    </source>
</evidence>
<name>A0A2P7ECD9_9SYNE</name>
<dbReference type="RefSeq" id="WP_106500628.1">
    <property type="nucleotide sequence ID" value="NZ_PXVC01000066.1"/>
</dbReference>
<accession>A0A2P7ECD9</accession>
<gene>
    <name evidence="2" type="ORF">C7K08_10795</name>
</gene>
<organism evidence="2 3">
    <name type="scientific">Synechococcus lacustris str. Tous</name>
    <dbReference type="NCBI Taxonomy" id="1910958"/>
    <lineage>
        <taxon>Bacteria</taxon>
        <taxon>Bacillati</taxon>
        <taxon>Cyanobacteriota</taxon>
        <taxon>Cyanophyceae</taxon>
        <taxon>Synechococcales</taxon>
        <taxon>Synechococcaceae</taxon>
        <taxon>Synechococcus</taxon>
    </lineage>
</organism>
<feature type="transmembrane region" description="Helical" evidence="1">
    <location>
        <begin position="94"/>
        <end position="116"/>
    </location>
</feature>
<keyword evidence="1" id="KW-0812">Transmembrane</keyword>
<dbReference type="STRING" id="1910958.BTM30_09250"/>
<feature type="transmembrane region" description="Helical" evidence="1">
    <location>
        <begin position="128"/>
        <end position="148"/>
    </location>
</feature>
<feature type="transmembrane region" description="Helical" evidence="1">
    <location>
        <begin position="63"/>
        <end position="82"/>
    </location>
</feature>
<dbReference type="EMBL" id="PXVC01000066">
    <property type="protein sequence ID" value="PSI00886.1"/>
    <property type="molecule type" value="Genomic_DNA"/>
</dbReference>
<reference evidence="3" key="1">
    <citation type="submission" date="2018-03" db="EMBL/GenBank/DDBJ databases">
        <title>Ecological and genomic features of two cosmopolitan and abundant freshwater picocyanobacteria.</title>
        <authorList>
            <person name="Cabello-Yeves P.J."/>
            <person name="Picazo A."/>
            <person name="Camacho A."/>
            <person name="Callieri C."/>
            <person name="Rosselli R."/>
            <person name="Roda-Garcia J."/>
            <person name="Coutinho F.H."/>
            <person name="Rodriguez-Valera F."/>
        </authorList>
    </citation>
    <scope>NUCLEOTIDE SEQUENCE [LARGE SCALE GENOMIC DNA]</scope>
    <source>
        <strain evidence="3">Tous</strain>
    </source>
</reference>
<comment type="caution">
    <text evidence="2">The sequence shown here is derived from an EMBL/GenBank/DDBJ whole genome shotgun (WGS) entry which is preliminary data.</text>
</comment>
<sequence length="347" mass="38306">MKKIIPIAEALRARVIIRNGALLAFVIYASESLGLPEGLYMALAMLTVMELNLGGGILAGRERLVGTILGLLAVVIGAGALSEAPAPLRVGISLILVRIFCFYFGLNSGYIVGGHVVSGSILNHNSDWWFYASWRTVMTLAGVVLGIWCSTQIYSQLATTEWEQKARIWIGDIASCLSKLNNSKGSIELFISLRNRRNLLQQEIPKLVCEQSVLDQDFNNLFWAQNCLRCGSTVISCCRDLSPLFGEHLQKPLSLELPIDNLIFWGSAKLKVLSKSVESNDDEIDLISRELSLIRADLMRISQCYFDVVEISANSALVLEQDPNLNLLVLSRLLLLVDSLIEISPLI</sequence>
<protein>
    <submittedName>
        <fullName evidence="2">FUSC family protein</fullName>
    </submittedName>
</protein>
<keyword evidence="3" id="KW-1185">Reference proteome</keyword>
<dbReference type="Proteomes" id="UP000240206">
    <property type="component" value="Unassembled WGS sequence"/>
</dbReference>
<keyword evidence="1" id="KW-1133">Transmembrane helix</keyword>
<feature type="transmembrane region" description="Helical" evidence="1">
    <location>
        <begin position="21"/>
        <end position="43"/>
    </location>
</feature>